<keyword evidence="4 5" id="KW-0472">Membrane</keyword>
<feature type="transmembrane region" description="Helical" evidence="5">
    <location>
        <begin position="170"/>
        <end position="197"/>
    </location>
</feature>
<feature type="transmembrane region" description="Helical" evidence="5">
    <location>
        <begin position="217"/>
        <end position="235"/>
    </location>
</feature>
<feature type="transmembrane region" description="Helical" evidence="5">
    <location>
        <begin position="105"/>
        <end position="123"/>
    </location>
</feature>
<keyword evidence="7" id="KW-0436">Ligase</keyword>
<evidence type="ECO:0000313" key="7">
    <source>
        <dbReference type="EMBL" id="GAA5176385.1"/>
    </source>
</evidence>
<evidence type="ECO:0000256" key="4">
    <source>
        <dbReference type="ARBA" id="ARBA00023136"/>
    </source>
</evidence>
<dbReference type="PANTHER" id="PTHR37422">
    <property type="entry name" value="TEICHURONIC ACID BIOSYNTHESIS PROTEIN TUAE"/>
    <property type="match status" value="1"/>
</dbReference>
<proteinExistence type="predicted"/>
<dbReference type="EMBL" id="BAABKI010000022">
    <property type="protein sequence ID" value="GAA5176385.1"/>
    <property type="molecule type" value="Genomic_DNA"/>
</dbReference>
<evidence type="ECO:0000256" key="5">
    <source>
        <dbReference type="SAM" id="Phobius"/>
    </source>
</evidence>
<dbReference type="Proteomes" id="UP001500074">
    <property type="component" value="Unassembled WGS sequence"/>
</dbReference>
<keyword evidence="3 5" id="KW-1133">Transmembrane helix</keyword>
<feature type="transmembrane region" description="Helical" evidence="5">
    <location>
        <begin position="359"/>
        <end position="380"/>
    </location>
</feature>
<dbReference type="InterPro" id="IPR007016">
    <property type="entry name" value="O-antigen_ligase-rel_domated"/>
</dbReference>
<accession>A0ABP9RER5</accession>
<keyword evidence="8" id="KW-1185">Reference proteome</keyword>
<comment type="caution">
    <text evidence="7">The sequence shown here is derived from an EMBL/GenBank/DDBJ whole genome shotgun (WGS) entry which is preliminary data.</text>
</comment>
<feature type="transmembrane region" description="Helical" evidence="5">
    <location>
        <begin position="6"/>
        <end position="36"/>
    </location>
</feature>
<evidence type="ECO:0000256" key="1">
    <source>
        <dbReference type="ARBA" id="ARBA00004141"/>
    </source>
</evidence>
<dbReference type="Pfam" id="PF04932">
    <property type="entry name" value="Wzy_C"/>
    <property type="match status" value="1"/>
</dbReference>
<sequence length="416" mass="44204">MLSVAFIALLIVWQWGFAVLPVAAALTASVGFIATLGRCLARLDREDGLLLLALLVFSGVWLADVSRSGVWPLPQGGDGGWLPLWPLLAAGLLVWLRGYPPSQRGWLLGLLAASLGAGLIAGYERGWVGLPRANNSMNAIPFGNLALLFGVLSLVAMLGRLGSSRCRARWLTVLLGVAACAGLAASLLSGTRGGWIALPLLSWLLYRNFRPLLPARFLWAAFGVLGGLLILAVCLPQTGVAARLLLAVDNVRGYYMAGETATSLGLRLEMWRGGLALFTDRPVTGWGEGGLEAARDALVAAGELSRGVSDYDQLHSDFIDTAARRGTLGVISLVGLYGVPLLLFSRHLRSARRAWQRTLALSGVVIVAAFIDFGLSQSLLRDPRGLAGYLGLCIICWALLKAETSPRSTVSALESP</sequence>
<feature type="transmembrane region" description="Helical" evidence="5">
    <location>
        <begin position="80"/>
        <end position="98"/>
    </location>
</feature>
<name>A0ABP9RER5_9GAMM</name>
<evidence type="ECO:0000256" key="2">
    <source>
        <dbReference type="ARBA" id="ARBA00022692"/>
    </source>
</evidence>
<organism evidence="7 8">
    <name type="scientific">Modicisalibacter zincidurans</name>
    <dbReference type="NCBI Taxonomy" id="1178777"/>
    <lineage>
        <taxon>Bacteria</taxon>
        <taxon>Pseudomonadati</taxon>
        <taxon>Pseudomonadota</taxon>
        <taxon>Gammaproteobacteria</taxon>
        <taxon>Oceanospirillales</taxon>
        <taxon>Halomonadaceae</taxon>
        <taxon>Modicisalibacter</taxon>
    </lineage>
</organism>
<comment type="subcellular location">
    <subcellularLocation>
        <location evidence="1">Membrane</location>
        <topology evidence="1">Multi-pass membrane protein</topology>
    </subcellularLocation>
</comment>
<evidence type="ECO:0000256" key="3">
    <source>
        <dbReference type="ARBA" id="ARBA00022989"/>
    </source>
</evidence>
<protein>
    <submittedName>
        <fullName evidence="7">O-antigen ligase</fullName>
    </submittedName>
</protein>
<feature type="domain" description="O-antigen ligase-related" evidence="6">
    <location>
        <begin position="183"/>
        <end position="333"/>
    </location>
</feature>
<dbReference type="InterPro" id="IPR051533">
    <property type="entry name" value="WaaL-like"/>
</dbReference>
<feature type="transmembrane region" description="Helical" evidence="5">
    <location>
        <begin position="139"/>
        <end position="158"/>
    </location>
</feature>
<dbReference type="RefSeq" id="WP_051907493.1">
    <property type="nucleotide sequence ID" value="NZ_BAABKI010000022.1"/>
</dbReference>
<dbReference type="GO" id="GO:0016874">
    <property type="term" value="F:ligase activity"/>
    <property type="evidence" value="ECO:0007669"/>
    <property type="project" value="UniProtKB-KW"/>
</dbReference>
<evidence type="ECO:0000313" key="8">
    <source>
        <dbReference type="Proteomes" id="UP001500074"/>
    </source>
</evidence>
<reference evidence="8" key="1">
    <citation type="journal article" date="2019" name="Int. J. Syst. Evol. Microbiol.">
        <title>The Global Catalogue of Microorganisms (GCM) 10K type strain sequencing project: providing services to taxonomists for standard genome sequencing and annotation.</title>
        <authorList>
            <consortium name="The Broad Institute Genomics Platform"/>
            <consortium name="The Broad Institute Genome Sequencing Center for Infectious Disease"/>
            <person name="Wu L."/>
            <person name="Ma J."/>
        </authorList>
    </citation>
    <scope>NUCLEOTIDE SEQUENCE [LARGE SCALE GENOMIC DNA]</scope>
    <source>
        <strain evidence="8">JCM 18472</strain>
    </source>
</reference>
<feature type="transmembrane region" description="Helical" evidence="5">
    <location>
        <begin position="48"/>
        <end position="68"/>
    </location>
</feature>
<dbReference type="PANTHER" id="PTHR37422:SF13">
    <property type="entry name" value="LIPOPOLYSACCHARIDE BIOSYNTHESIS PROTEIN PA4999-RELATED"/>
    <property type="match status" value="1"/>
</dbReference>
<gene>
    <name evidence="7" type="ORF">GCM10023342_21720</name>
</gene>
<keyword evidence="2 5" id="KW-0812">Transmembrane</keyword>
<evidence type="ECO:0000259" key="6">
    <source>
        <dbReference type="Pfam" id="PF04932"/>
    </source>
</evidence>